<sequence>MVASSGRGRRVKPSGGFELGAWYFMRISGLTLVLLALGHLFIVHILFNVETINYAFVADRWTKPGSGFFWRLWDLAMVVLAVIHGLNGLRQVLDEYIVRPGRRVVVHTLIWTVATVLVGIGSYAILMFEKDQEYIKAHPRKGQSQTVTASVAPRGR</sequence>
<evidence type="ECO:0000256" key="2">
    <source>
        <dbReference type="ARBA" id="ARBA00022617"/>
    </source>
</evidence>
<keyword evidence="7 8" id="KW-0472">Membrane</keyword>
<dbReference type="InterPro" id="IPR000701">
    <property type="entry name" value="SuccDH_FuR_B_TM-su"/>
</dbReference>
<feature type="transmembrane region" description="Helical" evidence="8">
    <location>
        <begin position="20"/>
        <end position="47"/>
    </location>
</feature>
<dbReference type="GO" id="GO:0016020">
    <property type="term" value="C:membrane"/>
    <property type="evidence" value="ECO:0007669"/>
    <property type="project" value="UniProtKB-SubCell"/>
</dbReference>
<dbReference type="EMBL" id="CP155447">
    <property type="protein sequence ID" value="XBH00844.1"/>
    <property type="molecule type" value="Genomic_DNA"/>
</dbReference>
<protein>
    <submittedName>
        <fullName evidence="9">Succinate dehydrogenase hydrophobic membrane anchor subunit</fullName>
    </submittedName>
</protein>
<evidence type="ECO:0000256" key="6">
    <source>
        <dbReference type="ARBA" id="ARBA00023004"/>
    </source>
</evidence>
<evidence type="ECO:0000256" key="3">
    <source>
        <dbReference type="ARBA" id="ARBA00022692"/>
    </source>
</evidence>
<feature type="transmembrane region" description="Helical" evidence="8">
    <location>
        <begin position="109"/>
        <end position="128"/>
    </location>
</feature>
<dbReference type="Pfam" id="PF01127">
    <property type="entry name" value="Sdh_cyt"/>
    <property type="match status" value="1"/>
</dbReference>
<dbReference type="CDD" id="cd03500">
    <property type="entry name" value="SQR_TypeA_SdhD_like"/>
    <property type="match status" value="1"/>
</dbReference>
<dbReference type="InterPro" id="IPR034804">
    <property type="entry name" value="SQR/QFR_C/D"/>
</dbReference>
<organism evidence="9">
    <name type="scientific">Singulisphaera sp. Ch08</name>
    <dbReference type="NCBI Taxonomy" id="3120278"/>
    <lineage>
        <taxon>Bacteria</taxon>
        <taxon>Pseudomonadati</taxon>
        <taxon>Planctomycetota</taxon>
        <taxon>Planctomycetia</taxon>
        <taxon>Isosphaerales</taxon>
        <taxon>Isosphaeraceae</taxon>
        <taxon>Singulisphaera</taxon>
    </lineage>
</organism>
<comment type="subcellular location">
    <subcellularLocation>
        <location evidence="1">Membrane</location>
    </subcellularLocation>
</comment>
<dbReference type="GO" id="GO:0046872">
    <property type="term" value="F:metal ion binding"/>
    <property type="evidence" value="ECO:0007669"/>
    <property type="project" value="UniProtKB-KW"/>
</dbReference>
<evidence type="ECO:0000256" key="7">
    <source>
        <dbReference type="ARBA" id="ARBA00023136"/>
    </source>
</evidence>
<keyword evidence="6" id="KW-0408">Iron</keyword>
<evidence type="ECO:0000256" key="4">
    <source>
        <dbReference type="ARBA" id="ARBA00022723"/>
    </source>
</evidence>
<accession>A0AAU7C6F1</accession>
<gene>
    <name evidence="9" type="ORF">V5E97_21040</name>
</gene>
<reference evidence="9" key="1">
    <citation type="submission" date="2024-05" db="EMBL/GenBank/DDBJ databases">
        <title>Planctomycetes of the genus Singulisphaera possess chitinolytic capabilities.</title>
        <authorList>
            <person name="Ivanova A."/>
        </authorList>
    </citation>
    <scope>NUCLEOTIDE SEQUENCE</scope>
    <source>
        <strain evidence="9">Ch08T</strain>
    </source>
</reference>
<dbReference type="RefSeq" id="WP_406693522.1">
    <property type="nucleotide sequence ID" value="NZ_CP155447.1"/>
</dbReference>
<name>A0AAU7C6F1_9BACT</name>
<evidence type="ECO:0000256" key="5">
    <source>
        <dbReference type="ARBA" id="ARBA00022989"/>
    </source>
</evidence>
<keyword evidence="4" id="KW-0479">Metal-binding</keyword>
<dbReference type="AlphaFoldDB" id="A0AAU7C6F1"/>
<dbReference type="Gene3D" id="1.20.1300.10">
    <property type="entry name" value="Fumarate reductase/succinate dehydrogenase, transmembrane subunit"/>
    <property type="match status" value="1"/>
</dbReference>
<evidence type="ECO:0000256" key="1">
    <source>
        <dbReference type="ARBA" id="ARBA00004370"/>
    </source>
</evidence>
<evidence type="ECO:0000256" key="8">
    <source>
        <dbReference type="SAM" id="Phobius"/>
    </source>
</evidence>
<dbReference type="SUPFAM" id="SSF81343">
    <property type="entry name" value="Fumarate reductase respiratory complex transmembrane subunits"/>
    <property type="match status" value="1"/>
</dbReference>
<proteinExistence type="predicted"/>
<keyword evidence="2" id="KW-0349">Heme</keyword>
<feature type="transmembrane region" description="Helical" evidence="8">
    <location>
        <begin position="68"/>
        <end position="89"/>
    </location>
</feature>
<keyword evidence="5 8" id="KW-1133">Transmembrane helix</keyword>
<evidence type="ECO:0000313" key="9">
    <source>
        <dbReference type="EMBL" id="XBH00844.1"/>
    </source>
</evidence>
<keyword evidence="3 8" id="KW-0812">Transmembrane</keyword>